<keyword evidence="2 3" id="KW-0067">ATP-binding</keyword>
<feature type="binding site" evidence="3">
    <location>
        <begin position="355"/>
        <end position="359"/>
    </location>
    <ligand>
        <name>ATP</name>
        <dbReference type="ChEBI" id="CHEBI:30616"/>
    </ligand>
</feature>
<sequence>MSDEYLVGKIQAVFFEKPEDYFKIMLIKVQETSFTWSDAEIVVTGTFDELDSEQNYRFTGQLVEHPKYGQQFKCSHYQVETPLDQKALVAYFSSEQFPGIGKKTATKIVDILGEQAINLLITQPAAVKKLPLSTTKQKLLLEQVQSSYQSQEIILQLNQLGFGNKIALRIYHYYHEKTLEVLQTNPYQLIQDVKGIGFRRADQLALNFGLASDSPQRAAAGLLHVLSMLTNSTGNTYCTKADLFNYTLKLLNVADQVVTTDDLEQALKKLIAENEIAVDQDCYFLQKLYENEWSIARQLSLIETSFQNELINQSRVEQVFKQIAQNSAITYDQNQLLAIQQGLTHSVLLLTGGPGTGKTTIINGLVNAFATLHEYSLDPADYEDTAFPVVLAAPTGRAAKHLMESTNLPASTIHRLLGLTGQEEAEPSETNEIQGKILIVDEVSMVDTALFDLLLKAIPAGMQLVLVGDQDQLPSVGPGQVFHDLIQSQAFSTVNLEKIYRQDQDSTIVDLARQINLGEVNTKLFQNFADRSFFDCNANQVSHVLQQIVVKSRDKGFSLNDMQILAPMYRGPAGIDHLNQLMQETLNPLTLETKSVKFGDVQYRIGDKVVQLVNDVEKNVFNGETGIVEGITLAKDNPDKKQGDVLHLDFDGRQIAYARADLKNISLAYCTSIHKAQGSEFPLVILILVKQHARMLKRNLLYTAITRAKSKLIMLGNHEAFEQAVRDDSSQRQTRLLQRIQSTFKLAKKPLDQIDDHDLVLTLNKIQTHQIDPMIGLDGTTPFDFMDIN</sequence>
<keyword evidence="3" id="KW-0413">Isomerase</keyword>
<dbReference type="Proteomes" id="UP000831495">
    <property type="component" value="Chromosome"/>
</dbReference>
<dbReference type="CDD" id="cd17933">
    <property type="entry name" value="DEXSc_RecD-like"/>
    <property type="match status" value="1"/>
</dbReference>
<comment type="similarity">
    <text evidence="3">Belongs to the RecD family. RecD2 subfamily.</text>
</comment>
<dbReference type="Gene3D" id="1.10.10.2220">
    <property type="match status" value="1"/>
</dbReference>
<dbReference type="SUPFAM" id="SSF52540">
    <property type="entry name" value="P-loop containing nucleoside triphosphate hydrolases"/>
    <property type="match status" value="2"/>
</dbReference>
<dbReference type="InterPro" id="IPR029493">
    <property type="entry name" value="RecD2-like_HHH"/>
</dbReference>
<dbReference type="Pfam" id="PF18335">
    <property type="entry name" value="SH3_13"/>
    <property type="match status" value="1"/>
</dbReference>
<evidence type="ECO:0000256" key="3">
    <source>
        <dbReference type="HAMAP-Rule" id="MF_01488"/>
    </source>
</evidence>
<reference evidence="5" key="1">
    <citation type="journal article" date="2022" name="Int. J. Syst. Evol. Microbiol.">
        <title>Apilactobacillus apisilvae sp. nov., Nicolia spurrieriana gen. nov. sp. nov., Bombilactobacillus folatiphilus sp. nov. and Bombilactobacillus thymidiniphilus sp. nov., four new lactic acid bacterial isolates from stingless bees Tetragonula carbonaria and Austroplebeia australis.</title>
        <authorList>
            <person name="Oliphant S.A."/>
            <person name="Watson-Haigh N.S."/>
            <person name="Sumby K.M."/>
            <person name="Gardner J."/>
            <person name="Groom S."/>
            <person name="Jiranek V."/>
        </authorList>
    </citation>
    <scope>NUCLEOTIDE SEQUENCE</scope>
    <source>
        <strain evidence="5">SG4_D2</strain>
    </source>
</reference>
<dbReference type="InterPro" id="IPR050534">
    <property type="entry name" value="Coronavir_polyprotein_1ab"/>
</dbReference>
<dbReference type="InterPro" id="IPR027417">
    <property type="entry name" value="P-loop_NTPase"/>
</dbReference>
<keyword evidence="3" id="KW-0378">Hydrolase</keyword>
<dbReference type="RefSeq" id="WP_249514999.1">
    <property type="nucleotide sequence ID" value="NZ_CP093366.1"/>
</dbReference>
<dbReference type="InterPro" id="IPR006345">
    <property type="entry name" value="RecD2"/>
</dbReference>
<name>A0ABY4PAQ0_9LACO</name>
<evidence type="ECO:0000313" key="6">
    <source>
        <dbReference type="Proteomes" id="UP000831495"/>
    </source>
</evidence>
<keyword evidence="3" id="KW-0347">Helicase</keyword>
<dbReference type="Pfam" id="PF14490">
    <property type="entry name" value="HHH_RecD2"/>
    <property type="match status" value="1"/>
</dbReference>
<dbReference type="NCBIfam" id="TIGR01448">
    <property type="entry name" value="recD_rel"/>
    <property type="match status" value="1"/>
</dbReference>
<gene>
    <name evidence="3" type="primary">recD2</name>
    <name evidence="5" type="ORF">MOO45_03515</name>
</gene>
<evidence type="ECO:0000256" key="2">
    <source>
        <dbReference type="ARBA" id="ARBA00022840"/>
    </source>
</evidence>
<organism evidence="5 6">
    <name type="scientific">Bombilactobacillus folatiphilus</name>
    <dbReference type="NCBI Taxonomy" id="2923362"/>
    <lineage>
        <taxon>Bacteria</taxon>
        <taxon>Bacillati</taxon>
        <taxon>Bacillota</taxon>
        <taxon>Bacilli</taxon>
        <taxon>Lactobacillales</taxon>
        <taxon>Lactobacillaceae</taxon>
        <taxon>Bombilactobacillus</taxon>
    </lineage>
</organism>
<comment type="catalytic activity">
    <reaction evidence="3">
        <text>ATP + H2O = ADP + phosphate + H(+)</text>
        <dbReference type="Rhea" id="RHEA:13065"/>
        <dbReference type="ChEBI" id="CHEBI:15377"/>
        <dbReference type="ChEBI" id="CHEBI:15378"/>
        <dbReference type="ChEBI" id="CHEBI:30616"/>
        <dbReference type="ChEBI" id="CHEBI:43474"/>
        <dbReference type="ChEBI" id="CHEBI:456216"/>
        <dbReference type="EC" id="5.6.2.3"/>
    </reaction>
</comment>
<dbReference type="Pfam" id="PF13538">
    <property type="entry name" value="UvrD_C_2"/>
    <property type="match status" value="1"/>
</dbReference>
<dbReference type="Pfam" id="PF23139">
    <property type="entry name" value="OB_YrrC"/>
    <property type="match status" value="1"/>
</dbReference>
<accession>A0ABY4PAQ0</accession>
<dbReference type="EMBL" id="CP093366">
    <property type="protein sequence ID" value="UQS82721.1"/>
    <property type="molecule type" value="Genomic_DNA"/>
</dbReference>
<evidence type="ECO:0000259" key="4">
    <source>
        <dbReference type="SMART" id="SM00382"/>
    </source>
</evidence>
<dbReference type="InterPro" id="IPR003593">
    <property type="entry name" value="AAA+_ATPase"/>
</dbReference>
<dbReference type="Gene3D" id="3.40.50.300">
    <property type="entry name" value="P-loop containing nucleotide triphosphate hydrolases"/>
    <property type="match status" value="2"/>
</dbReference>
<dbReference type="Pfam" id="PF13604">
    <property type="entry name" value="AAA_30"/>
    <property type="match status" value="1"/>
</dbReference>
<keyword evidence="3" id="KW-0238">DNA-binding</keyword>
<dbReference type="InterPro" id="IPR055446">
    <property type="entry name" value="RecD2_N_OB"/>
</dbReference>
<keyword evidence="1 3" id="KW-0547">Nucleotide-binding</keyword>
<keyword evidence="6" id="KW-1185">Reference proteome</keyword>
<evidence type="ECO:0000313" key="5">
    <source>
        <dbReference type="EMBL" id="UQS82721.1"/>
    </source>
</evidence>
<dbReference type="EC" id="5.6.2.3" evidence="3"/>
<evidence type="ECO:0000256" key="1">
    <source>
        <dbReference type="ARBA" id="ARBA00022741"/>
    </source>
</evidence>
<dbReference type="CDD" id="cd18809">
    <property type="entry name" value="SF1_C_RecD"/>
    <property type="match status" value="1"/>
</dbReference>
<feature type="domain" description="AAA+ ATPase" evidence="4">
    <location>
        <begin position="344"/>
        <end position="539"/>
    </location>
</feature>
<protein>
    <recommendedName>
        <fullName evidence="3">ATP-dependent RecD2 DNA helicase</fullName>
        <ecNumber evidence="3">5.6.2.3</ecNumber>
    </recommendedName>
    <alternativeName>
        <fullName evidence="3">DNA 5'-3' helicase subunit RecD2</fullName>
    </alternativeName>
</protein>
<comment type="function">
    <text evidence="3">DNA-dependent ATPase and ATP-dependent 5'-3' DNA helicase. Has no activity on blunt DNA or DNA with 3'-overhangs, requires at least 10 bases of 5'-ssDNA for helicase activity.</text>
</comment>
<dbReference type="PANTHER" id="PTHR43788">
    <property type="entry name" value="DNA2/NAM7 HELICASE FAMILY MEMBER"/>
    <property type="match status" value="1"/>
</dbReference>
<dbReference type="Gene3D" id="2.30.30.940">
    <property type="match status" value="1"/>
</dbReference>
<dbReference type="InterPro" id="IPR027785">
    <property type="entry name" value="UvrD-like_helicase_C"/>
</dbReference>
<dbReference type="HAMAP" id="MF_01488">
    <property type="entry name" value="RecD2"/>
    <property type="match status" value="1"/>
</dbReference>
<dbReference type="InterPro" id="IPR041451">
    <property type="entry name" value="RecD2_SH13"/>
</dbReference>
<proteinExistence type="inferred from homology"/>
<dbReference type="SMART" id="SM00382">
    <property type="entry name" value="AAA"/>
    <property type="match status" value="1"/>
</dbReference>
<dbReference type="PANTHER" id="PTHR43788:SF6">
    <property type="entry name" value="DNA HELICASE B"/>
    <property type="match status" value="1"/>
</dbReference>